<comment type="cofactor">
    <cofactor evidence="1 15">
        <name>Mg(2+)</name>
        <dbReference type="ChEBI" id="CHEBI:18420"/>
    </cofactor>
</comment>
<keyword evidence="12 15" id="KW-0460">Magnesium</keyword>
<dbReference type="InterPro" id="IPR013815">
    <property type="entry name" value="ATP_grasp_subdomain_1"/>
</dbReference>
<name>A0A512SYP3_9MICO</name>
<dbReference type="Gene3D" id="3.20.20.60">
    <property type="entry name" value="Phosphoenolpyruvate-binding domains"/>
    <property type="match status" value="1"/>
</dbReference>
<keyword evidence="8 15" id="KW-0479">Metal-binding</keyword>
<evidence type="ECO:0000313" key="20">
    <source>
        <dbReference type="Proteomes" id="UP000321793"/>
    </source>
</evidence>
<organism evidence="19 20">
    <name type="scientific">Knoellia locipacati</name>
    <dbReference type="NCBI Taxonomy" id="882824"/>
    <lineage>
        <taxon>Bacteria</taxon>
        <taxon>Bacillati</taxon>
        <taxon>Actinomycetota</taxon>
        <taxon>Actinomycetes</taxon>
        <taxon>Micrococcales</taxon>
        <taxon>Intrasporangiaceae</taxon>
        <taxon>Knoellia</taxon>
    </lineage>
</organism>
<dbReference type="PANTHER" id="PTHR43030">
    <property type="entry name" value="PHOSPHOENOLPYRUVATE SYNTHASE"/>
    <property type="match status" value="1"/>
</dbReference>
<evidence type="ECO:0000256" key="14">
    <source>
        <dbReference type="ARBA" id="ARBA00047700"/>
    </source>
</evidence>
<evidence type="ECO:0000259" key="18">
    <source>
        <dbReference type="Pfam" id="PF02896"/>
    </source>
</evidence>
<dbReference type="GO" id="GO:0005524">
    <property type="term" value="F:ATP binding"/>
    <property type="evidence" value="ECO:0007669"/>
    <property type="project" value="UniProtKB-KW"/>
</dbReference>
<dbReference type="PROSITE" id="PS00742">
    <property type="entry name" value="PEP_ENZYMES_2"/>
    <property type="match status" value="1"/>
</dbReference>
<comment type="function">
    <text evidence="2 15">Catalyzes the phosphorylation of pyruvate to phosphoenolpyruvate.</text>
</comment>
<comment type="caution">
    <text evidence="19">The sequence shown here is derived from an EMBL/GenBank/DDBJ whole genome shotgun (WGS) entry which is preliminary data.</text>
</comment>
<evidence type="ECO:0000313" key="19">
    <source>
        <dbReference type="EMBL" id="GEQ13078.1"/>
    </source>
</evidence>
<dbReference type="PANTHER" id="PTHR43030:SF1">
    <property type="entry name" value="PHOSPHOENOLPYRUVATE SYNTHASE"/>
    <property type="match status" value="1"/>
</dbReference>
<dbReference type="OrthoDB" id="9765468at2"/>
<dbReference type="Proteomes" id="UP000321793">
    <property type="component" value="Unassembled WGS sequence"/>
</dbReference>
<dbReference type="Gene3D" id="3.30.470.20">
    <property type="entry name" value="ATP-grasp fold, B domain"/>
    <property type="match status" value="1"/>
</dbReference>
<comment type="similarity">
    <text evidence="4 15">Belongs to the PEP-utilizing enzyme family.</text>
</comment>
<dbReference type="FunFam" id="3.30.1490.20:FF:000010">
    <property type="entry name" value="Phosphoenolpyruvate synthase"/>
    <property type="match status" value="1"/>
</dbReference>
<keyword evidence="20" id="KW-1185">Reference proteome</keyword>
<dbReference type="NCBIfam" id="NF005057">
    <property type="entry name" value="PRK06464.1"/>
    <property type="match status" value="1"/>
</dbReference>
<keyword evidence="10 15" id="KW-0418">Kinase</keyword>
<evidence type="ECO:0000256" key="4">
    <source>
        <dbReference type="ARBA" id="ARBA00007837"/>
    </source>
</evidence>
<evidence type="ECO:0000256" key="15">
    <source>
        <dbReference type="PIRNR" id="PIRNR000854"/>
    </source>
</evidence>
<evidence type="ECO:0000256" key="12">
    <source>
        <dbReference type="ARBA" id="ARBA00022842"/>
    </source>
</evidence>
<dbReference type="RefSeq" id="WP_147062887.1">
    <property type="nucleotide sequence ID" value="NZ_BAABDN010000001.1"/>
</dbReference>
<protein>
    <recommendedName>
        <fullName evidence="6 15">Phosphoenolpyruvate synthase</fullName>
        <shortName evidence="15">PEP synthase</shortName>
        <ecNumber evidence="5 15">2.7.9.2</ecNumber>
    </recommendedName>
    <alternativeName>
        <fullName evidence="13 15">Pyruvate, water dikinase</fullName>
    </alternativeName>
</protein>
<dbReference type="InterPro" id="IPR023151">
    <property type="entry name" value="PEP_util_CS"/>
</dbReference>
<dbReference type="Gene3D" id="3.30.1490.20">
    <property type="entry name" value="ATP-grasp fold, A domain"/>
    <property type="match status" value="1"/>
</dbReference>
<evidence type="ECO:0000259" key="17">
    <source>
        <dbReference type="Pfam" id="PF01326"/>
    </source>
</evidence>
<dbReference type="FunFam" id="3.20.20.60:FF:000010">
    <property type="entry name" value="Phosphoenolpyruvate synthase"/>
    <property type="match status" value="1"/>
</dbReference>
<evidence type="ECO:0000256" key="11">
    <source>
        <dbReference type="ARBA" id="ARBA00022840"/>
    </source>
</evidence>
<dbReference type="Gene3D" id="3.50.30.10">
    <property type="entry name" value="Phosphohistidine domain"/>
    <property type="match status" value="1"/>
</dbReference>
<evidence type="ECO:0000256" key="1">
    <source>
        <dbReference type="ARBA" id="ARBA00001946"/>
    </source>
</evidence>
<keyword evidence="19" id="KW-0670">Pyruvate</keyword>
<dbReference type="GO" id="GO:0008986">
    <property type="term" value="F:pyruvate, water dikinase activity"/>
    <property type="evidence" value="ECO:0007669"/>
    <property type="project" value="UniProtKB-EC"/>
</dbReference>
<keyword evidence="9 15" id="KW-0547">Nucleotide-binding</keyword>
<dbReference type="GO" id="GO:0046872">
    <property type="term" value="F:metal ion binding"/>
    <property type="evidence" value="ECO:0007669"/>
    <property type="project" value="UniProtKB-KW"/>
</dbReference>
<accession>A0A512SYP3</accession>
<dbReference type="SUPFAM" id="SSF52009">
    <property type="entry name" value="Phosphohistidine domain"/>
    <property type="match status" value="1"/>
</dbReference>
<dbReference type="GO" id="GO:0006094">
    <property type="term" value="P:gluconeogenesis"/>
    <property type="evidence" value="ECO:0007669"/>
    <property type="project" value="UniProtKB-UniPathway"/>
</dbReference>
<comment type="catalytic activity">
    <reaction evidence="14 15">
        <text>pyruvate + ATP + H2O = phosphoenolpyruvate + AMP + phosphate + 2 H(+)</text>
        <dbReference type="Rhea" id="RHEA:11364"/>
        <dbReference type="ChEBI" id="CHEBI:15361"/>
        <dbReference type="ChEBI" id="CHEBI:15377"/>
        <dbReference type="ChEBI" id="CHEBI:15378"/>
        <dbReference type="ChEBI" id="CHEBI:30616"/>
        <dbReference type="ChEBI" id="CHEBI:43474"/>
        <dbReference type="ChEBI" id="CHEBI:58702"/>
        <dbReference type="ChEBI" id="CHEBI:456215"/>
        <dbReference type="EC" id="2.7.9.2"/>
    </reaction>
</comment>
<evidence type="ECO:0000256" key="13">
    <source>
        <dbReference type="ARBA" id="ARBA00033470"/>
    </source>
</evidence>
<evidence type="ECO:0000256" key="7">
    <source>
        <dbReference type="ARBA" id="ARBA00022679"/>
    </source>
</evidence>
<dbReference type="EC" id="2.7.9.2" evidence="5 15"/>
<dbReference type="InterPro" id="IPR018274">
    <property type="entry name" value="PEP_util_AS"/>
</dbReference>
<evidence type="ECO:0000256" key="3">
    <source>
        <dbReference type="ARBA" id="ARBA00004742"/>
    </source>
</evidence>
<evidence type="ECO:0000256" key="2">
    <source>
        <dbReference type="ARBA" id="ARBA00002988"/>
    </source>
</evidence>
<dbReference type="InterPro" id="IPR036637">
    <property type="entry name" value="Phosphohistidine_dom_sf"/>
</dbReference>
<dbReference type="UniPathway" id="UPA00138"/>
<feature type="domain" description="PEP-utilising enzyme mobile" evidence="16">
    <location>
        <begin position="395"/>
        <end position="466"/>
    </location>
</feature>
<evidence type="ECO:0000256" key="6">
    <source>
        <dbReference type="ARBA" id="ARBA00021623"/>
    </source>
</evidence>
<dbReference type="InterPro" id="IPR015813">
    <property type="entry name" value="Pyrv/PenolPyrv_kinase-like_dom"/>
</dbReference>
<dbReference type="InterPro" id="IPR000121">
    <property type="entry name" value="PEP_util_C"/>
</dbReference>
<dbReference type="InterPro" id="IPR040442">
    <property type="entry name" value="Pyrv_kinase-like_dom_sf"/>
</dbReference>
<dbReference type="EMBL" id="BKBA01000003">
    <property type="protein sequence ID" value="GEQ13078.1"/>
    <property type="molecule type" value="Genomic_DNA"/>
</dbReference>
<dbReference type="FunFam" id="3.30.470.20:FF:000017">
    <property type="entry name" value="Phosphoenolpyruvate synthase"/>
    <property type="match status" value="1"/>
</dbReference>
<sequence length="802" mass="86973">MTATSQGTAGTNIAWFAELGLDDVEHVGGKNASLGEMVQHLSKAGVRVPDGFATTADAYRRFLAHEGLADRINGILSELDVEDTRALAAAGAEIRDAVEKQPFPADLEDEIRTAYERLVGEAGAAADEVSWAVRSSATAEDLPDASFAGQQETFLNVKGIDNILLAIKRVFASLYNDRAISYRVHSNFDHEAVALSAGIQRMVRSDIGSSGVMFTIDTESGFSDAVFITSSYGLGEAVVQGAVNPDEFYVHKPSLRAGRPAILKRGVGSKATKMVYTQDSEVGRSIDFVDVDPADQGRLSLTDAEVTELAEHALKIEEHYGRPMDIEWGKDGVDGGLYILQARPETVKSRQSGSTLQRFRMDQPGEVVVEGRAIGQKIGAGAVRVLGTPEAMHDFKAGEVLVADMTDPDWEPVMKRASAIVTNRGGRTCHAAIIARELGIPAVVGTGTATRDLADGREVTVSCAEGDTGFVYDGLREFSVSETELDAMPELPVRIMMNVGTPEQAFEFSRLPHQGIGLARLEFIINRQIGIHPRALLELDDQEPELKAEIESLIAAYDSPRDFFVKRVAEGISMLAAAFAPEPVIVRMSDFKSNEYAHMLGGERYEPTEENPMIGYRGAARYLSEDFAECFAMEAEALKFVRDEMGLTNVKIMIPFVRTLAEAEGVIDLLGQHGLVRGENDLQVVMMCEVPSNAVNADAFLDHFDGFSIGSNDLTQLTLGLDRDSALVAGSFDERDPAVKKMLSMAIEACKARGKYIGICGQGPSDHPDLADWLLDQGIESMSLNPDTVVDTWLRLAKRAEA</sequence>
<dbReference type="Pfam" id="PF01326">
    <property type="entry name" value="PPDK_N"/>
    <property type="match status" value="1"/>
</dbReference>
<keyword evidence="7 15" id="KW-0808">Transferase</keyword>
<dbReference type="InterPro" id="IPR006319">
    <property type="entry name" value="PEP_synth"/>
</dbReference>
<dbReference type="SUPFAM" id="SSF56059">
    <property type="entry name" value="Glutathione synthetase ATP-binding domain-like"/>
    <property type="match status" value="1"/>
</dbReference>
<dbReference type="InterPro" id="IPR008279">
    <property type="entry name" value="PEP-util_enz_mobile_dom"/>
</dbReference>
<reference evidence="19 20" key="1">
    <citation type="submission" date="2019-07" db="EMBL/GenBank/DDBJ databases">
        <title>Whole genome shotgun sequence of Knoellia locipacati NBRC 109775.</title>
        <authorList>
            <person name="Hosoyama A."/>
            <person name="Uohara A."/>
            <person name="Ohji S."/>
            <person name="Ichikawa N."/>
        </authorList>
    </citation>
    <scope>NUCLEOTIDE SEQUENCE [LARGE SCALE GENOMIC DNA]</scope>
    <source>
        <strain evidence="19 20">NBRC 109775</strain>
    </source>
</reference>
<keyword evidence="11 15" id="KW-0067">ATP-binding</keyword>
<comment type="pathway">
    <text evidence="3 15">Carbohydrate biosynthesis; gluconeogenesis.</text>
</comment>
<dbReference type="PROSITE" id="PS00370">
    <property type="entry name" value="PEP_ENZYMES_PHOS_SITE"/>
    <property type="match status" value="1"/>
</dbReference>
<evidence type="ECO:0000259" key="16">
    <source>
        <dbReference type="Pfam" id="PF00391"/>
    </source>
</evidence>
<gene>
    <name evidence="19" type="primary">ppsA</name>
    <name evidence="19" type="ORF">KLO01_11250</name>
</gene>
<proteinExistence type="inferred from homology"/>
<evidence type="ECO:0000256" key="5">
    <source>
        <dbReference type="ARBA" id="ARBA00011996"/>
    </source>
</evidence>
<feature type="domain" description="Pyruvate phosphate dikinase AMP/ATP-binding" evidence="17">
    <location>
        <begin position="25"/>
        <end position="355"/>
    </location>
</feature>
<evidence type="ECO:0000256" key="8">
    <source>
        <dbReference type="ARBA" id="ARBA00022723"/>
    </source>
</evidence>
<feature type="domain" description="PEP-utilising enzyme C-terminal" evidence="18">
    <location>
        <begin position="491"/>
        <end position="798"/>
    </location>
</feature>
<dbReference type="NCBIfam" id="TIGR01418">
    <property type="entry name" value="PEP_synth"/>
    <property type="match status" value="1"/>
</dbReference>
<dbReference type="PIRSF" id="PIRSF000854">
    <property type="entry name" value="PEP_synthase"/>
    <property type="match status" value="1"/>
</dbReference>
<dbReference type="AlphaFoldDB" id="A0A512SYP3"/>
<dbReference type="SUPFAM" id="SSF51621">
    <property type="entry name" value="Phosphoenolpyruvate/pyruvate domain"/>
    <property type="match status" value="1"/>
</dbReference>
<dbReference type="InterPro" id="IPR002192">
    <property type="entry name" value="PPDK_AMP/ATP-bd"/>
</dbReference>
<dbReference type="Pfam" id="PF02896">
    <property type="entry name" value="PEP-utilizers_C"/>
    <property type="match status" value="1"/>
</dbReference>
<dbReference type="Pfam" id="PF00391">
    <property type="entry name" value="PEP-utilizers"/>
    <property type="match status" value="1"/>
</dbReference>
<evidence type="ECO:0000256" key="9">
    <source>
        <dbReference type="ARBA" id="ARBA00022741"/>
    </source>
</evidence>
<evidence type="ECO:0000256" key="10">
    <source>
        <dbReference type="ARBA" id="ARBA00022777"/>
    </source>
</evidence>
<dbReference type="FunFam" id="3.50.30.10:FF:000002">
    <property type="entry name" value="Phosphoenolpyruvate synthase"/>
    <property type="match status" value="1"/>
</dbReference>